<proteinExistence type="predicted"/>
<accession>A0A919YLR7</accession>
<dbReference type="RefSeq" id="WP_213513849.1">
    <property type="nucleotide sequence ID" value="NZ_BOSE01000002.1"/>
</dbReference>
<gene>
    <name evidence="3" type="ORF">J40TS1_11920</name>
</gene>
<sequence>MKKIAVLLLSLLLLSACGEGELKGTPTPQHQAGAGNQEPEPSPTSALKEEELVLSTKVTEGDFELALYTSKTHYAVDETIKVYAELTYTGEHEQIEIGHSMYPVGFSIEEHTRDMSIPGSMNEPYIVTTLKKDEPVKYEYSFTGGYSEQDGEDYIAFVKELMDEQFPEGQYTIAAHASFVEHAAHDGADGKPSYQFSNSISFVVE</sequence>
<dbReference type="AlphaFoldDB" id="A0A919YLR7"/>
<name>A0A919YLR7_9BACL</name>
<feature type="signal peptide" evidence="2">
    <location>
        <begin position="1"/>
        <end position="18"/>
    </location>
</feature>
<keyword evidence="2" id="KW-0732">Signal</keyword>
<dbReference type="PROSITE" id="PS51257">
    <property type="entry name" value="PROKAR_LIPOPROTEIN"/>
    <property type="match status" value="1"/>
</dbReference>
<keyword evidence="4" id="KW-1185">Reference proteome</keyword>
<dbReference type="EMBL" id="BOSE01000002">
    <property type="protein sequence ID" value="GIP15550.1"/>
    <property type="molecule type" value="Genomic_DNA"/>
</dbReference>
<evidence type="ECO:0000256" key="1">
    <source>
        <dbReference type="SAM" id="MobiDB-lite"/>
    </source>
</evidence>
<dbReference type="Proteomes" id="UP000683139">
    <property type="component" value="Unassembled WGS sequence"/>
</dbReference>
<reference evidence="3" key="1">
    <citation type="submission" date="2021-03" db="EMBL/GenBank/DDBJ databases">
        <title>Antimicrobial resistance genes in bacteria isolated from Japanese honey, and their potential for conferring macrolide and lincosamide resistance in the American foulbrood pathogen Paenibacillus larvae.</title>
        <authorList>
            <person name="Okamoto M."/>
            <person name="Kumagai M."/>
            <person name="Kanamori H."/>
            <person name="Takamatsu D."/>
        </authorList>
    </citation>
    <scope>NUCLEOTIDE SEQUENCE</scope>
    <source>
        <strain evidence="3">J40TS1</strain>
    </source>
</reference>
<protein>
    <submittedName>
        <fullName evidence="3">Uncharacterized protein</fullName>
    </submittedName>
</protein>
<organism evidence="3 4">
    <name type="scientific">Paenibacillus montaniterrae</name>
    <dbReference type="NCBI Taxonomy" id="429341"/>
    <lineage>
        <taxon>Bacteria</taxon>
        <taxon>Bacillati</taxon>
        <taxon>Bacillota</taxon>
        <taxon>Bacilli</taxon>
        <taxon>Bacillales</taxon>
        <taxon>Paenibacillaceae</taxon>
        <taxon>Paenibacillus</taxon>
    </lineage>
</organism>
<feature type="region of interest" description="Disordered" evidence="1">
    <location>
        <begin position="23"/>
        <end position="46"/>
    </location>
</feature>
<comment type="caution">
    <text evidence="3">The sequence shown here is derived from an EMBL/GenBank/DDBJ whole genome shotgun (WGS) entry which is preliminary data.</text>
</comment>
<evidence type="ECO:0000256" key="2">
    <source>
        <dbReference type="SAM" id="SignalP"/>
    </source>
</evidence>
<evidence type="ECO:0000313" key="3">
    <source>
        <dbReference type="EMBL" id="GIP15550.1"/>
    </source>
</evidence>
<evidence type="ECO:0000313" key="4">
    <source>
        <dbReference type="Proteomes" id="UP000683139"/>
    </source>
</evidence>
<feature type="chain" id="PRO_5039478078" evidence="2">
    <location>
        <begin position="19"/>
        <end position="205"/>
    </location>
</feature>